<comment type="similarity">
    <text evidence="1">Belongs to the DNA2/NAM7 helicase family.</text>
</comment>
<dbReference type="PANTHER" id="PTHR43788:SF16">
    <property type="entry name" value="HELICASE WITH ZINC FINGER 2"/>
    <property type="match status" value="1"/>
</dbReference>
<keyword evidence="6" id="KW-0863">Zinc-finger</keyword>
<dbReference type="InterPro" id="IPR041677">
    <property type="entry name" value="DNA2/NAM7_AAA_11"/>
</dbReference>
<dbReference type="SMART" id="SM00955">
    <property type="entry name" value="RNB"/>
    <property type="match status" value="1"/>
</dbReference>
<keyword evidence="9" id="KW-1185">Reference proteome</keyword>
<evidence type="ECO:0000259" key="7">
    <source>
        <dbReference type="PROSITE" id="PS50103"/>
    </source>
</evidence>
<dbReference type="InterPro" id="IPR012340">
    <property type="entry name" value="NA-bd_OB-fold"/>
</dbReference>
<dbReference type="InterPro" id="IPR056787">
    <property type="entry name" value="OB_HELZ2"/>
</dbReference>
<comment type="caution">
    <text evidence="8">The sequence shown here is derived from an EMBL/GenBank/DDBJ whole genome shotgun (WGS) entry which is preliminary data.</text>
</comment>
<dbReference type="InterPro" id="IPR027417">
    <property type="entry name" value="P-loop_NTPase"/>
</dbReference>
<feature type="domain" description="C3H1-type" evidence="7">
    <location>
        <begin position="429"/>
        <end position="458"/>
    </location>
</feature>
<dbReference type="Pfam" id="PF00773">
    <property type="entry name" value="RNB"/>
    <property type="match status" value="1"/>
</dbReference>
<dbReference type="EMBL" id="JANPWB010000011">
    <property type="protein sequence ID" value="KAJ1122853.1"/>
    <property type="molecule type" value="Genomic_DNA"/>
</dbReference>
<organism evidence="8 9">
    <name type="scientific">Pleurodeles waltl</name>
    <name type="common">Iberian ribbed newt</name>
    <dbReference type="NCBI Taxonomy" id="8319"/>
    <lineage>
        <taxon>Eukaryota</taxon>
        <taxon>Metazoa</taxon>
        <taxon>Chordata</taxon>
        <taxon>Craniata</taxon>
        <taxon>Vertebrata</taxon>
        <taxon>Euteleostomi</taxon>
        <taxon>Amphibia</taxon>
        <taxon>Batrachia</taxon>
        <taxon>Caudata</taxon>
        <taxon>Salamandroidea</taxon>
        <taxon>Salamandridae</taxon>
        <taxon>Pleurodelinae</taxon>
        <taxon>Pleurodeles</taxon>
    </lineage>
</organism>
<evidence type="ECO:0000256" key="3">
    <source>
        <dbReference type="ARBA" id="ARBA00022801"/>
    </source>
</evidence>
<dbReference type="FunFam" id="3.40.50.300:FF:001313">
    <property type="entry name" value="Helicase with zinc finger domain 2"/>
    <property type="match status" value="1"/>
</dbReference>
<keyword evidence="6" id="KW-0862">Zinc</keyword>
<dbReference type="Proteomes" id="UP001066276">
    <property type="component" value="Chromosome 7"/>
</dbReference>
<dbReference type="GO" id="GO:0004540">
    <property type="term" value="F:RNA nuclease activity"/>
    <property type="evidence" value="ECO:0007669"/>
    <property type="project" value="InterPro"/>
</dbReference>
<sequence length="3029" mass="343045">MSSVTTREAGPLPAITCPLAKVLTVQAPRDCATPHAWKSVSPTGIKNTGRVGKIPVEPALKQCENSEKSAGSSFTEIAASSIPALKMEIRTLYLRGQVGYWGVPVLAHSRAVKTSRTSVDALAKVHVIDGTTRTSVDILAKVHVVDGTSRTSVDALANVHVIDGTSRTSVDALANVHVIDGTSRISVDALAKVHVIDGTSRTSVDAIAKVHVADGCAMARSNGLGSLETLQSQLELRLACSMCSVRQDESTFVLRPWKHNCAALTLLGQKKGSRTAQWREIRRRPDYPIPAKYIICWYYRAGSGCKKHRNRCTFAWSQEEVLVWTIEKDLNLRRNDLRSRLLQPQQKTVQASLPAKSILTTGLDILQEYGGQFQEICGTCFNCKPPKISPWPLVLLCQSHPVSECLLVHVLTEEGRKKQYREIRPVPPLRHLQPCQFILRGLPCRHGGKRCNYAHSEVEMMVWEAERRGQLARSDLLAPPLRNPLTGELEGQEESVFYCRVCLVTADSQENFERHCASLEHTQMMSDDTLTVWEYRSPPCGKISFALCESPETCVYGKACTSAHSPEELQEWIQRAKLTRMNKRFAEKDGLLSYPDRLIQEYRACSNELLIMIEKLDYAKVTCNQPLTITSREKKLKHSWTFKVRSSQRLKHVALLKRDPGVVFTLAGRKLSQRCTYASGDCFYDSASFESCCVTVQVECSLFGTHEQWLALDFGTRPVLLQKIFLKVGIQDLGASECTPIAKTPTGTGERWHSGNRIIIPCVDRTLDEVDLLARYKPPVLSLDYHRGVRVTEVPVTLKNYRKRMHELLFAEEVSEEGLVSSLSLVTCIIPTKMMATQFETKYSANEERFAEVPVPYSLMPDTAEGYLLKRSVHTALLALSPSMNQRVYEVLLRHEATADRSLWLQIPPRCCQELGLKDSTPCTVELQFQIDRQQFCSWHQAVDLLLDEKLILPDVVSCSLPVCMETSRSGNMKQKHAIALIAGDAAGTRPVPPLVIYGPFGTGKTFTLANAAMEVLRERGKRVLICTHTNSAADLYVREHFHPYVMDGHPEAVPLRVKYSKRSISSTDEVTLMYCCLTEDQKSFMNPPMSLLNRYRVVITTTATSRNLKVPQGYFTHILIDEAAQMLECEALIPLAHADRQTRIVLAGDHMQVTPKLFCLGDGQLVEYTLLNRLFHYYQQERHEVARKSRIIFNQNYRCTEAIIQFVSKHFYVGTGNAIEACGAIPPHPAGYPLMFCHTHGTCERDSSCTSWMNPAEVLQVREKVLEVVQTWPVEWGPISRTRICVLSHGLQVKAIRQELRKVRLGEVTVESYENIQGREFRVILISTVHTRDSIINFTSSSPSLDFFNEARVLNTAMTRAQSQVIVVGDAVALCSFGKCSKIWKHYIQECVDKNSAYPENFTVEQIKQAIADLELWRKRPEEVEDEDWSSDTDSWSSDFDVNSDDPILQELLDSSKDALVTVTQEGFLNVESGKQQSKAGNAHYTNFPSSTLSNYLTMQPKLYKRCELVKEGFEKAYALSLDDSPPLHIVIQGRVNCGMAFSGDEVVVQILSSRCAENTSHGLRGKVIGVLKKGESQQTYVCTMDPHDTRVMVPINQSVTKIFAPGFKENPNAIPIRSFKNQQIKTLRSEKLTEEIKRTRLFVVQVICWREGFYYPLGIITNILPLAVTTEQGLKILAVEYELDRSSKYPVDIKKEVAHIKSGRSSPSLGVLKDCRNYMTFTIDPEGAKDLDDAITVRDLDSHYEIGVHIADVAAVVLKDSALDKEAKRRGATYYAPGRDPLHMFPPELSQDLFSLLPDHDRRVISLFVVMEKDTDIVVKGTFSLSVINSDRQMSYDEAEYILKGHPSGRLWFNTVEDSLHVLYRFTTVHRKCRLQDDCYYDQLDEDCSPGNRRAHQMIAELMIMFNNFVAEFLSSKNQTQNIMPLRCQSAPELQRALQLKNKHSHLIPLSIHLSHHLNGHPTEQLSAASSDFVMLTPLWELLQDAARRQDFYQIIDLLATDDLHPRLAHVCLEFRKLMGRSYFSRSNSTKQSKAGHYSLQIDSYTWASSPIRRYIDIVVQRHLHSALYKTKPEYLPGEIEFLCHDFSRKNGKAQAYEKRAYSLQFATHLQVQVQQKLAFVMTVESKCFGILFPLNSDTLPDCIKLNYSCLQLTEQPVFVPTEGYTRLSWKRRVYSVYSEKKNVRSNLVHNNNLISFSAPIWGEILKAVRNEQFEEIIPLLNHGRLKSTSVGKVERSRCSHYLEVSLELRAGSTATVQLTSGIFRGFLSPSVQLWNVAPGYDVCVEHSEKTIECFTEYATLAPKSEYRDPLEYQKVWQPLCSMESATSAVEENCSIVLHDLPLKWTQKCQPLLGSFRLSRDFLRERCIKMDFAHCYLCIRLENLERISPPDVANEENLCHKLQMLSVSGKDGKLELDPTTYTWVAHGFTVFMDDEPEFDRKMFEKVDFQLHQVSMTTIPVQVFQDSARFTVELIPCLLPDVRKELAVERLRWASDLAKCIAVGKKLPVTGIIRNSNILQRETFNAFGNCQHLNASQNMAIARALRNPFTLIQGPPGTGKTFVGVHIVYWFHQLNQEREQQQVPVPLANGDGRVNRSILYCGPSNKSVDVVAEMLLHRKGVLRPLRVYSEQMEVVDYPYPGSSMHLTSKSQHDGKPRQELRSITLHHRIRMPTNEYHSAILEFDARIRAQEEMSEYDIEDYKSLLRKARELELQRHDVILCTCCTASNNSLSRLSIKQILIDECGMCTEPETLIPLVSHKNAEQVVLLGDHKQLRPVVQNDLCCKLGMERSLFERYGNQAVMLDIQYRMHQDICTFPSREFYKGRLKTWAQLIRRPSVFYHSKKACCPIIFGHVEGKEQSLVVSTNEGNENSKANPEEAAHTVRIAKQLSLDRSILASDIAILTPYNAQVGEINKLLKKEGIRGISVSTIVKSQGSEWRYVIVSTVRSCSEHETDIKPTKSWLKKNLGFVTDPNQINVALTRAQEGLCIIGNRHLLLCCFMWKRLLDHYRESNASVMATDIQVKRSAG</sequence>
<gene>
    <name evidence="8" type="ORF">NDU88_001326</name>
</gene>
<dbReference type="InterPro" id="IPR050534">
    <property type="entry name" value="Coronavir_polyprotein_1ab"/>
</dbReference>
<dbReference type="GO" id="GO:0043139">
    <property type="term" value="F:5'-3' DNA helicase activity"/>
    <property type="evidence" value="ECO:0007669"/>
    <property type="project" value="TreeGrafter"/>
</dbReference>
<dbReference type="PROSITE" id="PS50103">
    <property type="entry name" value="ZF_C3H1"/>
    <property type="match status" value="1"/>
</dbReference>
<reference evidence="8" key="1">
    <citation type="journal article" date="2022" name="bioRxiv">
        <title>Sequencing and chromosome-scale assembly of the giantPleurodeles waltlgenome.</title>
        <authorList>
            <person name="Brown T."/>
            <person name="Elewa A."/>
            <person name="Iarovenko S."/>
            <person name="Subramanian E."/>
            <person name="Araus A.J."/>
            <person name="Petzold A."/>
            <person name="Susuki M."/>
            <person name="Suzuki K.-i.T."/>
            <person name="Hayashi T."/>
            <person name="Toyoda A."/>
            <person name="Oliveira C."/>
            <person name="Osipova E."/>
            <person name="Leigh N.D."/>
            <person name="Simon A."/>
            <person name="Yun M.H."/>
        </authorList>
    </citation>
    <scope>NUCLEOTIDE SEQUENCE</scope>
    <source>
        <strain evidence="8">20211129_DDA</strain>
        <tissue evidence="8">Liver</tissue>
    </source>
</reference>
<dbReference type="InterPro" id="IPR041679">
    <property type="entry name" value="DNA2/NAM7-like_C"/>
</dbReference>
<dbReference type="SUPFAM" id="SSF50249">
    <property type="entry name" value="Nucleic acid-binding proteins"/>
    <property type="match status" value="2"/>
</dbReference>
<keyword evidence="2" id="KW-0547">Nucleotide-binding</keyword>
<keyword evidence="6" id="KW-0479">Metal-binding</keyword>
<dbReference type="SUPFAM" id="SSF52540">
    <property type="entry name" value="P-loop containing nucleoside triphosphate hydrolases"/>
    <property type="match status" value="2"/>
</dbReference>
<dbReference type="GO" id="GO:0016787">
    <property type="term" value="F:hydrolase activity"/>
    <property type="evidence" value="ECO:0007669"/>
    <property type="project" value="UniProtKB-KW"/>
</dbReference>
<evidence type="ECO:0000256" key="4">
    <source>
        <dbReference type="ARBA" id="ARBA00022806"/>
    </source>
</evidence>
<feature type="zinc finger region" description="C3H1-type" evidence="6">
    <location>
        <begin position="429"/>
        <end position="458"/>
    </location>
</feature>
<proteinExistence type="inferred from homology"/>
<dbReference type="InterPro" id="IPR000571">
    <property type="entry name" value="Znf_CCCH"/>
</dbReference>
<dbReference type="InterPro" id="IPR047187">
    <property type="entry name" value="SF1_C_Upf1"/>
</dbReference>
<keyword evidence="3" id="KW-0378">Hydrolase</keyword>
<evidence type="ECO:0000256" key="6">
    <source>
        <dbReference type="PROSITE-ProRule" id="PRU00723"/>
    </source>
</evidence>
<evidence type="ECO:0000313" key="8">
    <source>
        <dbReference type="EMBL" id="KAJ1122853.1"/>
    </source>
</evidence>
<dbReference type="Pfam" id="PF13086">
    <property type="entry name" value="AAA_11"/>
    <property type="match status" value="3"/>
</dbReference>
<keyword evidence="4" id="KW-0347">Helicase</keyword>
<dbReference type="InterPro" id="IPR001900">
    <property type="entry name" value="RNase_II/R"/>
</dbReference>
<dbReference type="CDD" id="cd18808">
    <property type="entry name" value="SF1_C_Upf1"/>
    <property type="match status" value="2"/>
</dbReference>
<dbReference type="Pfam" id="PF25049">
    <property type="entry name" value="OB_HELZ2"/>
    <property type="match status" value="1"/>
</dbReference>
<dbReference type="GO" id="GO:0008270">
    <property type="term" value="F:zinc ion binding"/>
    <property type="evidence" value="ECO:0007669"/>
    <property type="project" value="UniProtKB-KW"/>
</dbReference>
<dbReference type="PANTHER" id="PTHR43788">
    <property type="entry name" value="DNA2/NAM7 HELICASE FAMILY MEMBER"/>
    <property type="match status" value="1"/>
</dbReference>
<dbReference type="GO" id="GO:0005524">
    <property type="term" value="F:ATP binding"/>
    <property type="evidence" value="ECO:0007669"/>
    <property type="project" value="UniProtKB-KW"/>
</dbReference>
<evidence type="ECO:0000313" key="9">
    <source>
        <dbReference type="Proteomes" id="UP001066276"/>
    </source>
</evidence>
<accession>A0AAV7P8E2</accession>
<dbReference type="Pfam" id="PF13087">
    <property type="entry name" value="AAA_12"/>
    <property type="match status" value="2"/>
</dbReference>
<dbReference type="Gene3D" id="3.40.50.300">
    <property type="entry name" value="P-loop containing nucleotide triphosphate hydrolases"/>
    <property type="match status" value="4"/>
</dbReference>
<evidence type="ECO:0000256" key="5">
    <source>
        <dbReference type="ARBA" id="ARBA00022840"/>
    </source>
</evidence>
<name>A0AAV7P8E2_PLEWA</name>
<protein>
    <recommendedName>
        <fullName evidence="7">C3H1-type domain-containing protein</fullName>
    </recommendedName>
</protein>
<keyword evidence="5" id="KW-0067">ATP-binding</keyword>
<evidence type="ECO:0000256" key="2">
    <source>
        <dbReference type="ARBA" id="ARBA00022741"/>
    </source>
</evidence>
<evidence type="ECO:0000256" key="1">
    <source>
        <dbReference type="ARBA" id="ARBA00007913"/>
    </source>
</evidence>
<dbReference type="GO" id="GO:0003723">
    <property type="term" value="F:RNA binding"/>
    <property type="evidence" value="ECO:0007669"/>
    <property type="project" value="InterPro"/>
</dbReference>
<dbReference type="FunFam" id="3.40.50.300:FF:001373">
    <property type="entry name" value="Helicase with zinc finger domain 2"/>
    <property type="match status" value="1"/>
</dbReference>